<evidence type="ECO:0000313" key="2">
    <source>
        <dbReference type="Proteomes" id="UP001163603"/>
    </source>
</evidence>
<protein>
    <submittedName>
        <fullName evidence="1">Uncharacterized protein</fullName>
    </submittedName>
</protein>
<gene>
    <name evidence="1" type="ORF">Pint_11870</name>
</gene>
<dbReference type="EMBL" id="CM047747">
    <property type="protein sequence ID" value="KAJ0017860.1"/>
    <property type="molecule type" value="Genomic_DNA"/>
</dbReference>
<proteinExistence type="predicted"/>
<keyword evidence="2" id="KW-1185">Reference proteome</keyword>
<accession>A0ACC0XIC3</accession>
<comment type="caution">
    <text evidence="1">The sequence shown here is derived from an EMBL/GenBank/DDBJ whole genome shotgun (WGS) entry which is preliminary data.</text>
</comment>
<dbReference type="Proteomes" id="UP001163603">
    <property type="component" value="Chromosome 12"/>
</dbReference>
<evidence type="ECO:0000313" key="1">
    <source>
        <dbReference type="EMBL" id="KAJ0017860.1"/>
    </source>
</evidence>
<organism evidence="1 2">
    <name type="scientific">Pistacia integerrima</name>
    <dbReference type="NCBI Taxonomy" id="434235"/>
    <lineage>
        <taxon>Eukaryota</taxon>
        <taxon>Viridiplantae</taxon>
        <taxon>Streptophyta</taxon>
        <taxon>Embryophyta</taxon>
        <taxon>Tracheophyta</taxon>
        <taxon>Spermatophyta</taxon>
        <taxon>Magnoliopsida</taxon>
        <taxon>eudicotyledons</taxon>
        <taxon>Gunneridae</taxon>
        <taxon>Pentapetalae</taxon>
        <taxon>rosids</taxon>
        <taxon>malvids</taxon>
        <taxon>Sapindales</taxon>
        <taxon>Anacardiaceae</taxon>
        <taxon>Pistacia</taxon>
    </lineage>
</organism>
<sequence length="90" mass="10294">MAYRAHTKTSNNIWFLDRGCSNHITRIKSLFTELNESYKIKVRLGDDKLMQVEGKGTVAINNGHGNVKLLYSVFYSTFISKLVECWATYG</sequence>
<name>A0ACC0XIC3_9ROSI</name>
<reference evidence="2" key="1">
    <citation type="journal article" date="2023" name="G3 (Bethesda)">
        <title>Genome assembly and association tests identify interacting loci associated with vigor, precocity, and sex in interspecific pistachio rootstocks.</title>
        <authorList>
            <person name="Palmer W."/>
            <person name="Jacygrad E."/>
            <person name="Sagayaradj S."/>
            <person name="Cavanaugh K."/>
            <person name="Han R."/>
            <person name="Bertier L."/>
            <person name="Beede B."/>
            <person name="Kafkas S."/>
            <person name="Golino D."/>
            <person name="Preece J."/>
            <person name="Michelmore R."/>
        </authorList>
    </citation>
    <scope>NUCLEOTIDE SEQUENCE [LARGE SCALE GENOMIC DNA]</scope>
</reference>